<dbReference type="PANTHER" id="PTHR19871:SF29">
    <property type="entry name" value="NACHT AND WD REPEAT DOMAIN-CONTAINING PROTEIN 2-LIKE"/>
    <property type="match status" value="1"/>
</dbReference>
<dbReference type="SUPFAM" id="SSF50978">
    <property type="entry name" value="WD40 repeat-like"/>
    <property type="match status" value="1"/>
</dbReference>
<dbReference type="Gene3D" id="2.130.10.10">
    <property type="entry name" value="YVTN repeat-like/Quinoprotein amine dehydrogenase"/>
    <property type="match status" value="2"/>
</dbReference>
<keyword evidence="1" id="KW-0853">WD repeat</keyword>
<protein>
    <recommendedName>
        <fullName evidence="7">NACHT domain-containing protein</fullName>
    </recommendedName>
</protein>
<dbReference type="Ensembl" id="ENSDCDT00010051823.1">
    <property type="protein sequence ID" value="ENSDCDP00010041832.1"/>
    <property type="gene ID" value="ENSDCDG00010026448.1"/>
</dbReference>
<evidence type="ECO:0000256" key="2">
    <source>
        <dbReference type="ARBA" id="ARBA00022737"/>
    </source>
</evidence>
<evidence type="ECO:0000259" key="3">
    <source>
        <dbReference type="Pfam" id="PF05729"/>
    </source>
</evidence>
<dbReference type="InterPro" id="IPR036322">
    <property type="entry name" value="WD40_repeat_dom_sf"/>
</dbReference>
<evidence type="ECO:0008006" key="7">
    <source>
        <dbReference type="Google" id="ProtNLM"/>
    </source>
</evidence>
<dbReference type="InterPro" id="IPR015943">
    <property type="entry name" value="WD40/YVTN_repeat-like_dom_sf"/>
</dbReference>
<dbReference type="SUPFAM" id="SSF52540">
    <property type="entry name" value="P-loop containing nucleoside triphosphate hydrolases"/>
    <property type="match status" value="1"/>
</dbReference>
<evidence type="ECO:0000256" key="1">
    <source>
        <dbReference type="ARBA" id="ARBA00022574"/>
    </source>
</evidence>
<keyword evidence="2" id="KW-0677">Repeat</keyword>
<accession>A0AAY4D8H9</accession>
<dbReference type="Pfam" id="PF05729">
    <property type="entry name" value="NACHT"/>
    <property type="match status" value="1"/>
</dbReference>
<dbReference type="SUPFAM" id="SSF50998">
    <property type="entry name" value="Quinoprotein alcohol dehydrogenase-like"/>
    <property type="match status" value="1"/>
</dbReference>
<feature type="domain" description="NACHT" evidence="3">
    <location>
        <begin position="326"/>
        <end position="500"/>
    </location>
</feature>
<dbReference type="Pfam" id="PF25469">
    <property type="entry name" value="WHD_NWD1"/>
    <property type="match status" value="1"/>
</dbReference>
<dbReference type="GeneTree" id="ENSGT00940000165320"/>
<feature type="domain" description="NWD1/2-like winged helix-turn-helix" evidence="4">
    <location>
        <begin position="552"/>
        <end position="666"/>
    </location>
</feature>
<evidence type="ECO:0000313" key="5">
    <source>
        <dbReference type="Ensembl" id="ENSDCDP00010041832.1"/>
    </source>
</evidence>
<evidence type="ECO:0000313" key="6">
    <source>
        <dbReference type="Proteomes" id="UP000694580"/>
    </source>
</evidence>
<dbReference type="InterPro" id="IPR011047">
    <property type="entry name" value="Quinoprotein_ADH-like_sf"/>
</dbReference>
<dbReference type="InterPro" id="IPR001680">
    <property type="entry name" value="WD40_rpt"/>
</dbReference>
<organism evidence="5 6">
    <name type="scientific">Denticeps clupeoides</name>
    <name type="common">denticle herring</name>
    <dbReference type="NCBI Taxonomy" id="299321"/>
    <lineage>
        <taxon>Eukaryota</taxon>
        <taxon>Metazoa</taxon>
        <taxon>Chordata</taxon>
        <taxon>Craniata</taxon>
        <taxon>Vertebrata</taxon>
        <taxon>Euteleostomi</taxon>
        <taxon>Actinopterygii</taxon>
        <taxon>Neopterygii</taxon>
        <taxon>Teleostei</taxon>
        <taxon>Clupei</taxon>
        <taxon>Clupeiformes</taxon>
        <taxon>Denticipitoidei</taxon>
        <taxon>Denticipitidae</taxon>
        <taxon>Denticeps</taxon>
    </lineage>
</organism>
<reference evidence="5" key="3">
    <citation type="submission" date="2025-09" db="UniProtKB">
        <authorList>
            <consortium name="Ensembl"/>
        </authorList>
    </citation>
    <scope>IDENTIFICATION</scope>
</reference>
<dbReference type="SMART" id="SM00320">
    <property type="entry name" value="WD40"/>
    <property type="match status" value="4"/>
</dbReference>
<dbReference type="Gene3D" id="3.40.50.300">
    <property type="entry name" value="P-loop containing nucleotide triphosphate hydrolases"/>
    <property type="match status" value="1"/>
</dbReference>
<proteinExistence type="predicted"/>
<dbReference type="InterPro" id="IPR007111">
    <property type="entry name" value="NACHT_NTPase"/>
</dbReference>
<reference evidence="5" key="2">
    <citation type="submission" date="2025-08" db="UniProtKB">
        <authorList>
            <consortium name="Ensembl"/>
        </authorList>
    </citation>
    <scope>IDENTIFICATION</scope>
</reference>
<dbReference type="InterPro" id="IPR057588">
    <property type="entry name" value="NWD1/2-like_WH"/>
</dbReference>
<name>A0AAY4D8H9_9TELE</name>
<dbReference type="Proteomes" id="UP000694580">
    <property type="component" value="Chromosome 19"/>
</dbReference>
<dbReference type="InterPro" id="IPR052752">
    <property type="entry name" value="NACHT-WD_repeat"/>
</dbReference>
<keyword evidence="6" id="KW-1185">Reference proteome</keyword>
<evidence type="ECO:0000259" key="4">
    <source>
        <dbReference type="Pfam" id="PF25469"/>
    </source>
</evidence>
<dbReference type="InterPro" id="IPR027417">
    <property type="entry name" value="P-loop_NTPase"/>
</dbReference>
<gene>
    <name evidence="5" type="primary">LOC114769432</name>
</gene>
<dbReference type="PANTHER" id="PTHR19871">
    <property type="entry name" value="BETA TRANSDUCIN-RELATED PROTEIN"/>
    <property type="match status" value="1"/>
</dbReference>
<reference evidence="5 6" key="1">
    <citation type="submission" date="2020-06" db="EMBL/GenBank/DDBJ databases">
        <authorList>
            <consortium name="Wellcome Sanger Institute Data Sharing"/>
        </authorList>
    </citation>
    <scope>NUCLEOTIDE SEQUENCE [LARGE SCALE GENOMIC DNA]</scope>
</reference>
<dbReference type="SUPFAM" id="SSF69322">
    <property type="entry name" value="Tricorn protease domain 2"/>
    <property type="match status" value="1"/>
</dbReference>
<sequence>MPCVKVYLCSNPEDSAEERRALRETVFPRLRDYCRRRHGLDFRVIDPYEVPNPQQWPSQQVRMQLLQECRGSSAGPFFMGLVGGQYGAVSVPEQVEVSEFQEILLMCQAMGLSPETLEKSYQRDENAVPASFCLRRQVLAYKEATTEALREILHAVLPQCVFEGRLSSEKAQKYFRSGLENELRFAVEKSTSDDETARCFCYVHKIINRDKRVPEEEALSDERLAELAERFLPSTVSSGCMAVFTTTSECDRQFGYTAAMRQKYTEGLCEQVYSDFSNAIDRTVRKETAHAGDTFGQIYSQLYRTECVEVQHIKNYLQQKDTKYPLVVIGQPCSGKTVLLGHCANQTKIINVFYPLMFQVKTWLNSPVVITNFANISLSQLLISVSHQIASSLNHPWDPCLEDIAKMKEVFPDILKLASSSQHPLVLILDGLDQLSDQTGLVDFTWLPASLPSNVKLVISTTPSKSRTLSTLKARYFDSNLFIEMKPMDKKSCSQMLRYLLQSSQRRITSGQQMYVNESLKQCTLPLHVELVFRQVRSWSSELEATEDSLAKCVHDNIARFFEKLEDEYGQALVTRSLSLVTLSRYGITATELTDILSCDDDNASKFLQPENFPPYKLRFPEAVTESLLLSLKGFLVTRCLYGADVLFWVSRHFKLVVYERYLSSKSLACELHHTLADYFKGQWAYGRAKPLTAAWDPDATSSVTPTKMYIDRLSPGQPWVLGAFNSNSTSICTMKRFLFNVRKVLELPFHLLQSNRFEELSRDVMMSLGFQQAMLDMRLGHELVSWLEETSRLVVYQRELGVLASILKQSLCSLQGSPANLPLMMLSALLPFLQLFPELDEYAKQICKECNGQGTGVAVVLSPTPPVPSSHWAPAASPASITEVSVAQGETAVVILNDGSGWTWNVKTHESFQISPSHKIKFTGVKSMGNILLLSTQCNRLFLWDMNQMACFEEITVLRSESNQKDHLSVEGFLVSREKMFWWYRGEHYAHMCDTDNTLKILQLQCPNIVTCVSCTRNSVYCGQEKGAVSIFDIHSSRPLATCICPTAASLIALHFCEGDSGTMVCIDMSGSLFVWDTQSSFDPMCVEEHLSADHSGDVLNMDLSEGNDVLLVCKKSQILFWDMNRYYVEDRCNAPQGSNFVQALLSQDSHFIFALLEGCSFLLVWKWSSGQCVLTLSAGCTQVLKLIKMNDTHLTEVTAKGLNTWDLDLISVAASISKTGVKETKVVMVEALVDHFYTTDGTGVVWRWDAHSGKVTSHFVHHGPVEALAVSPNGEYVVALASGDIFVWQSKTGANLHRICGSRASRVLITPNGSFGVSLSEQGLSRVWKLVSGNVVCCISPRLRQAVVSPESTFLLGLQRGILMAVNLWSGYVSKSFASFDRSPVLAFSPLLEYPDYVIVVTSSGTLCSWRLSDDSVCLQFQTSDPFLCHPGIFQVSLDGNYAILSSVASSISILDLSQHKLCSVEGEGQIKHVCLHVSGKYAVYISDLPITHLGCSCKLQARFVLVAVRVSNGKTVARLPLLKGPSGLSIMENMHVYVVYNDGSVGIYAITDADEGITTSRTGFARVGEEQPDSCEEPVSWLPLAAPTITWVNST</sequence>